<dbReference type="AlphaFoldDB" id="A0AAD4YJL0"/>
<dbReference type="EMBL" id="JAJFAZ020000010">
    <property type="protein sequence ID" value="KAI5311485.1"/>
    <property type="molecule type" value="Genomic_DNA"/>
</dbReference>
<dbReference type="Proteomes" id="UP001054821">
    <property type="component" value="Mitochondrion MT"/>
</dbReference>
<organism evidence="1 2">
    <name type="scientific">Prunus dulcis</name>
    <name type="common">Almond</name>
    <name type="synonym">Amygdalus dulcis</name>
    <dbReference type="NCBI Taxonomy" id="3755"/>
    <lineage>
        <taxon>Eukaryota</taxon>
        <taxon>Viridiplantae</taxon>
        <taxon>Streptophyta</taxon>
        <taxon>Embryophyta</taxon>
        <taxon>Tracheophyta</taxon>
        <taxon>Spermatophyta</taxon>
        <taxon>Magnoliopsida</taxon>
        <taxon>eudicotyledons</taxon>
        <taxon>Gunneridae</taxon>
        <taxon>Pentapetalae</taxon>
        <taxon>rosids</taxon>
        <taxon>fabids</taxon>
        <taxon>Rosales</taxon>
        <taxon>Rosaceae</taxon>
        <taxon>Amygdaloideae</taxon>
        <taxon>Amygdaleae</taxon>
        <taxon>Prunus</taxon>
    </lineage>
</organism>
<keyword evidence="2" id="KW-1185">Reference proteome</keyword>
<name>A0AAD4YJL0_PRUDU</name>
<protein>
    <submittedName>
        <fullName evidence="1">Uncharacterized protein</fullName>
    </submittedName>
</protein>
<sequence>MDKKSRLLFKESKFSTGVMYLTDDAMLCDDRDIEAGRCTIKTREGRVEASVPSRERRVPCPSEYNVSQQARFGTM</sequence>
<gene>
    <name evidence="1" type="ORF">L3X38_000211</name>
</gene>
<reference evidence="1 2" key="1">
    <citation type="journal article" date="2022" name="G3 (Bethesda)">
        <title>Whole-genome sequence and methylome profiling of the almond [Prunus dulcis (Mill.) D.A. Webb] cultivar 'Nonpareil'.</title>
        <authorList>
            <person name="D'Amico-Willman K.M."/>
            <person name="Ouma W.Z."/>
            <person name="Meulia T."/>
            <person name="Sideli G.M."/>
            <person name="Gradziel T.M."/>
            <person name="Fresnedo-Ramirez J."/>
        </authorList>
    </citation>
    <scope>NUCLEOTIDE SEQUENCE [LARGE SCALE GENOMIC DNA]</scope>
    <source>
        <strain evidence="1">Clone GOH B32 T37-40</strain>
    </source>
</reference>
<evidence type="ECO:0000313" key="1">
    <source>
        <dbReference type="EMBL" id="KAI5311485.1"/>
    </source>
</evidence>
<accession>A0AAD4YJL0</accession>
<comment type="caution">
    <text evidence="1">The sequence shown here is derived from an EMBL/GenBank/DDBJ whole genome shotgun (WGS) entry which is preliminary data.</text>
</comment>
<keyword evidence="1" id="KW-0496">Mitochondrion</keyword>
<proteinExistence type="predicted"/>
<evidence type="ECO:0000313" key="2">
    <source>
        <dbReference type="Proteomes" id="UP001054821"/>
    </source>
</evidence>
<geneLocation type="mitochondrion" evidence="1"/>